<evidence type="ECO:0000313" key="1">
    <source>
        <dbReference type="EMBL" id="QFQ12041.1"/>
    </source>
</evidence>
<accession>A0A5P8E4Z9</accession>
<dbReference type="RefSeq" id="WP_111899367.1">
    <property type="nucleotide sequence ID" value="NZ_CP033459.1"/>
</dbReference>
<dbReference type="InterPro" id="IPR011990">
    <property type="entry name" value="TPR-like_helical_dom_sf"/>
</dbReference>
<dbReference type="KEGG" id="alq:C7Y71_002835"/>
<dbReference type="Pfam" id="PF12895">
    <property type="entry name" value="ANAPC3"/>
    <property type="match status" value="1"/>
</dbReference>
<dbReference type="Proteomes" id="UP000249375">
    <property type="component" value="Chromosome"/>
</dbReference>
<dbReference type="EMBL" id="CP033459">
    <property type="protein sequence ID" value="QFQ12041.1"/>
    <property type="molecule type" value="Genomic_DNA"/>
</dbReference>
<dbReference type="AlphaFoldDB" id="A0A5P8E4Z9"/>
<name>A0A5P8E4Z9_9BACT</name>
<reference evidence="1 2" key="1">
    <citation type="submission" date="2018-11" db="EMBL/GenBank/DDBJ databases">
        <authorList>
            <person name="Na S.W."/>
            <person name="Baik M."/>
        </authorList>
    </citation>
    <scope>NUCLEOTIDE SEQUENCE [LARGE SCALE GENOMIC DNA]</scope>
    <source>
        <strain evidence="1 2">E39</strain>
    </source>
</reference>
<organism evidence="1 2">
    <name type="scientific">Pseudoprevotella muciniphila</name>
    <dbReference type="NCBI Taxonomy" id="2133944"/>
    <lineage>
        <taxon>Bacteria</taxon>
        <taxon>Pseudomonadati</taxon>
        <taxon>Bacteroidota</taxon>
        <taxon>Bacteroidia</taxon>
        <taxon>Bacteroidales</taxon>
        <taxon>Prevotellaceae</taxon>
        <taxon>Pseudoprevotella</taxon>
    </lineage>
</organism>
<keyword evidence="2" id="KW-1185">Reference proteome</keyword>
<sequence length="409" mass="48213">MRIKLILILIIAVVLGNHPVHAQKAYKAIRTSLKNKKPDDALKSFQTLRKDSAHMSDPKLYQFAVAAYTQKYEALNQTIYLKQKYDTAQFFTTNYSLCENILICDSLEQLKIKSEEKLYKEFKYRKSNCELLRKCANNISSGGRYYFSKGKYKEADPFFKMYLAIPKKPIWGNDTTTISRKTYFDNIYFNMCSLYEQKKYDEMMQYEETLLADSNVRKYALEYYTLAAEAKGDYTHYVELLRIGAFENPDQPFYFTELADYYNERNDYHSAYELAESLLQKDSMNIYYLECKSLCLIKMEKYEEAVDVAKKCLAIDSTMIEAYFYIGAAYSNLATKVNFPTNVKSKEYKNAKKQQSNYYSLAKPYVEHYRKMAPDRQDRWAPLLYNIYLNLNYGREFGEIETLLNNARK</sequence>
<dbReference type="SUPFAM" id="SSF48452">
    <property type="entry name" value="TPR-like"/>
    <property type="match status" value="1"/>
</dbReference>
<dbReference type="OrthoDB" id="1099385at2"/>
<proteinExistence type="predicted"/>
<gene>
    <name evidence="1" type="ORF">C7Y71_002835</name>
</gene>
<evidence type="ECO:0000313" key="2">
    <source>
        <dbReference type="Proteomes" id="UP000249375"/>
    </source>
</evidence>
<dbReference type="Gene3D" id="1.25.40.10">
    <property type="entry name" value="Tetratricopeptide repeat domain"/>
    <property type="match status" value="2"/>
</dbReference>
<protein>
    <submittedName>
        <fullName evidence="1">Uncharacterized protein</fullName>
    </submittedName>
</protein>